<feature type="domain" description="Flp pilus assembly protein RcpC/CpaB" evidence="3">
    <location>
        <begin position="78"/>
        <end position="178"/>
    </location>
</feature>
<evidence type="ECO:0000256" key="1">
    <source>
        <dbReference type="SAM" id="MobiDB-lite"/>
    </source>
</evidence>
<dbReference type="EMBL" id="JACHGH010000004">
    <property type="protein sequence ID" value="MBB6453323.1"/>
    <property type="molecule type" value="Genomic_DNA"/>
</dbReference>
<protein>
    <submittedName>
        <fullName evidence="4">Pilus assembly protein CpaB</fullName>
    </submittedName>
</protein>
<dbReference type="Pfam" id="PF16976">
    <property type="entry name" value="RcpC"/>
    <property type="match status" value="1"/>
</dbReference>
<keyword evidence="5" id="KW-1185">Reference proteome</keyword>
<comment type="caution">
    <text evidence="4">The sequence shown here is derived from an EMBL/GenBank/DDBJ whole genome shotgun (WGS) entry which is preliminary data.</text>
</comment>
<dbReference type="NCBIfam" id="TIGR03177">
    <property type="entry name" value="pilus_cpaB"/>
    <property type="match status" value="1"/>
</dbReference>
<dbReference type="InterPro" id="IPR031571">
    <property type="entry name" value="RcpC_dom"/>
</dbReference>
<keyword evidence="2" id="KW-1133">Transmembrane helix</keyword>
<dbReference type="InterPro" id="IPR017592">
    <property type="entry name" value="Pilus_assmbl_Flp-typ_CpaB"/>
</dbReference>
<feature type="transmembrane region" description="Helical" evidence="2">
    <location>
        <begin position="6"/>
        <end position="25"/>
    </location>
</feature>
<gene>
    <name evidence="4" type="ORF">HNQ94_001771</name>
</gene>
<accession>A0A841Q4N8</accession>
<dbReference type="RefSeq" id="WP_174495584.1">
    <property type="nucleotide sequence ID" value="NZ_CADDWK010000004.1"/>
</dbReference>
<evidence type="ECO:0000259" key="3">
    <source>
        <dbReference type="Pfam" id="PF16976"/>
    </source>
</evidence>
<feature type="compositionally biased region" description="Polar residues" evidence="1">
    <location>
        <begin position="36"/>
        <end position="47"/>
    </location>
</feature>
<evidence type="ECO:0000313" key="5">
    <source>
        <dbReference type="Proteomes" id="UP000581688"/>
    </source>
</evidence>
<keyword evidence="2" id="KW-0472">Membrane</keyword>
<feature type="compositionally biased region" description="Polar residues" evidence="1">
    <location>
        <begin position="56"/>
        <end position="65"/>
    </location>
</feature>
<keyword evidence="2" id="KW-0812">Transmembrane</keyword>
<dbReference type="AlphaFoldDB" id="A0A841Q4N8"/>
<evidence type="ECO:0000313" key="4">
    <source>
        <dbReference type="EMBL" id="MBB6453323.1"/>
    </source>
</evidence>
<sequence>MKTKRIWIWSLVFGILATLALYLFINSNYANNQVAPASTEGTETQQGQDEKEQENVVETASTNASGEEEEFKNELLPIEDGKRAMSINIAGDAQGVSGFITPGSYVDVVANMDVPEDAQEGQHASTVVILQNLKVLAIAHAADTAEEMKRYALATLEVSPEEGLALGFATKYDLYLMLRKEGDNELVEDHLHIHEDELHSGVWIK</sequence>
<dbReference type="Proteomes" id="UP000581688">
    <property type="component" value="Unassembled WGS sequence"/>
</dbReference>
<proteinExistence type="predicted"/>
<evidence type="ECO:0000256" key="2">
    <source>
        <dbReference type="SAM" id="Phobius"/>
    </source>
</evidence>
<reference evidence="4 5" key="1">
    <citation type="submission" date="2020-08" db="EMBL/GenBank/DDBJ databases">
        <title>Genomic Encyclopedia of Type Strains, Phase IV (KMG-IV): sequencing the most valuable type-strain genomes for metagenomic binning, comparative biology and taxonomic classification.</title>
        <authorList>
            <person name="Goeker M."/>
        </authorList>
    </citation>
    <scope>NUCLEOTIDE SEQUENCE [LARGE SCALE GENOMIC DNA]</scope>
    <source>
        <strain evidence="4 5">DSM 19612</strain>
    </source>
</reference>
<organism evidence="4 5">
    <name type="scientific">Salirhabdus euzebyi</name>
    <dbReference type="NCBI Taxonomy" id="394506"/>
    <lineage>
        <taxon>Bacteria</taxon>
        <taxon>Bacillati</taxon>
        <taxon>Bacillota</taxon>
        <taxon>Bacilli</taxon>
        <taxon>Bacillales</taxon>
        <taxon>Bacillaceae</taxon>
        <taxon>Salirhabdus</taxon>
    </lineage>
</organism>
<name>A0A841Q4N8_9BACI</name>
<feature type="region of interest" description="Disordered" evidence="1">
    <location>
        <begin position="36"/>
        <end position="71"/>
    </location>
</feature>